<dbReference type="GO" id="GO:0016887">
    <property type="term" value="F:ATP hydrolysis activity"/>
    <property type="evidence" value="ECO:0007669"/>
    <property type="project" value="InterPro"/>
</dbReference>
<protein>
    <submittedName>
        <fullName evidence="12">Multidrug resistance protein ABC Superfamily</fullName>
    </submittedName>
</protein>
<feature type="domain" description="ABC transporter" evidence="11">
    <location>
        <begin position="45"/>
        <end position="268"/>
    </location>
</feature>
<dbReference type="GO" id="GO:0090374">
    <property type="term" value="P:oligopeptide export from mitochondrion"/>
    <property type="evidence" value="ECO:0007669"/>
    <property type="project" value="TreeGrafter"/>
</dbReference>
<keyword evidence="13" id="KW-1185">Reference proteome</keyword>
<keyword evidence="2" id="KW-0813">Transport</keyword>
<comment type="subcellular location">
    <subcellularLocation>
        <location evidence="1">Membrane</location>
        <topology evidence="1">Multi-pass membrane protein</topology>
    </subcellularLocation>
</comment>
<dbReference type="GO" id="GO:0015421">
    <property type="term" value="F:ABC-type oligopeptide transporter activity"/>
    <property type="evidence" value="ECO:0007669"/>
    <property type="project" value="TreeGrafter"/>
</dbReference>
<sequence>MLLIIAFVWYIGGRWITDDIMTFEDMFTVVVVIMTSTFAVGMVAQGATDGVKARISTRPDAKIYRDYSLKIGKGQTVALVGASGSGKSTAISLLERFYDPTRGKVTLDGNGLKELNLIWLRENISLVSQEPVLFTGTIAENIRLGKPGSTREEIIEAAKKAHAFDFINNFPKGFDTNVGERGAKISGGQEQRIAIACAILRDPSVLLLDEANSALDNESELIVEASLDNVLHLKQRTTIIIAHRLSTIRNADLIAVTNDGAIIQQGGS</sequence>
<dbReference type="Proteomes" id="UP000237271">
    <property type="component" value="Unassembled WGS sequence"/>
</dbReference>
<evidence type="ECO:0000256" key="3">
    <source>
        <dbReference type="ARBA" id="ARBA00022692"/>
    </source>
</evidence>
<dbReference type="InterPro" id="IPR003593">
    <property type="entry name" value="AAA+_ATPase"/>
</dbReference>
<proteinExistence type="predicted"/>
<keyword evidence="6" id="KW-0067">ATP-binding</keyword>
<name>A0A2P4XW55_9STRA</name>
<keyword evidence="5" id="KW-0547">Nucleotide-binding</keyword>
<dbReference type="InterPro" id="IPR003439">
    <property type="entry name" value="ABC_transporter-like_ATP-bd"/>
</dbReference>
<keyword evidence="9" id="KW-0472">Membrane</keyword>
<organism evidence="12 13">
    <name type="scientific">Phytophthora palmivora</name>
    <dbReference type="NCBI Taxonomy" id="4796"/>
    <lineage>
        <taxon>Eukaryota</taxon>
        <taxon>Sar</taxon>
        <taxon>Stramenopiles</taxon>
        <taxon>Oomycota</taxon>
        <taxon>Peronosporomycetes</taxon>
        <taxon>Peronosporales</taxon>
        <taxon>Peronosporaceae</taxon>
        <taxon>Phytophthora</taxon>
    </lineage>
</organism>
<evidence type="ECO:0000256" key="7">
    <source>
        <dbReference type="ARBA" id="ARBA00022967"/>
    </source>
</evidence>
<evidence type="ECO:0000256" key="9">
    <source>
        <dbReference type="ARBA" id="ARBA00023136"/>
    </source>
</evidence>
<evidence type="ECO:0000313" key="12">
    <source>
        <dbReference type="EMBL" id="POM69792.1"/>
    </source>
</evidence>
<keyword evidence="8" id="KW-1133">Transmembrane helix</keyword>
<evidence type="ECO:0000256" key="2">
    <source>
        <dbReference type="ARBA" id="ARBA00022448"/>
    </source>
</evidence>
<keyword evidence="4" id="KW-0677">Repeat</keyword>
<dbReference type="PANTHER" id="PTHR43394:SF11">
    <property type="entry name" value="ATP-BINDING CASSETTE TRANSPORTER"/>
    <property type="match status" value="1"/>
</dbReference>
<dbReference type="Pfam" id="PF00005">
    <property type="entry name" value="ABC_tran"/>
    <property type="match status" value="1"/>
</dbReference>
<keyword evidence="10" id="KW-0325">Glycoprotein</keyword>
<dbReference type="GO" id="GO:0005743">
    <property type="term" value="C:mitochondrial inner membrane"/>
    <property type="evidence" value="ECO:0007669"/>
    <property type="project" value="TreeGrafter"/>
</dbReference>
<dbReference type="GO" id="GO:0005524">
    <property type="term" value="F:ATP binding"/>
    <property type="evidence" value="ECO:0007669"/>
    <property type="project" value="UniProtKB-KW"/>
</dbReference>
<dbReference type="OrthoDB" id="6500128at2759"/>
<dbReference type="SUPFAM" id="SSF52540">
    <property type="entry name" value="P-loop containing nucleoside triphosphate hydrolases"/>
    <property type="match status" value="1"/>
</dbReference>
<dbReference type="InterPro" id="IPR039421">
    <property type="entry name" value="Type_1_exporter"/>
</dbReference>
<dbReference type="InterPro" id="IPR036640">
    <property type="entry name" value="ABC1_TM_sf"/>
</dbReference>
<keyword evidence="7" id="KW-1278">Translocase</keyword>
<dbReference type="InterPro" id="IPR027417">
    <property type="entry name" value="P-loop_NTPase"/>
</dbReference>
<dbReference type="Gene3D" id="3.40.50.300">
    <property type="entry name" value="P-loop containing nucleotide triphosphate hydrolases"/>
    <property type="match status" value="1"/>
</dbReference>
<dbReference type="PROSITE" id="PS50893">
    <property type="entry name" value="ABC_TRANSPORTER_2"/>
    <property type="match status" value="1"/>
</dbReference>
<gene>
    <name evidence="12" type="ORF">PHPALM_13898</name>
</gene>
<accession>A0A2P4XW55</accession>
<evidence type="ECO:0000256" key="10">
    <source>
        <dbReference type="ARBA" id="ARBA00023180"/>
    </source>
</evidence>
<evidence type="ECO:0000256" key="8">
    <source>
        <dbReference type="ARBA" id="ARBA00022989"/>
    </source>
</evidence>
<evidence type="ECO:0000313" key="13">
    <source>
        <dbReference type="Proteomes" id="UP000237271"/>
    </source>
</evidence>
<dbReference type="Gene3D" id="1.20.1560.10">
    <property type="entry name" value="ABC transporter type 1, transmembrane domain"/>
    <property type="match status" value="1"/>
</dbReference>
<dbReference type="PANTHER" id="PTHR43394">
    <property type="entry name" value="ATP-DEPENDENT PERMEASE MDL1, MITOCHONDRIAL"/>
    <property type="match status" value="1"/>
</dbReference>
<dbReference type="SMART" id="SM00382">
    <property type="entry name" value="AAA"/>
    <property type="match status" value="1"/>
</dbReference>
<dbReference type="FunFam" id="3.40.50.300:FF:000479">
    <property type="entry name" value="Multidrug resistance protein 1A"/>
    <property type="match status" value="1"/>
</dbReference>
<dbReference type="EMBL" id="NCKW01007821">
    <property type="protein sequence ID" value="POM69792.1"/>
    <property type="molecule type" value="Genomic_DNA"/>
</dbReference>
<keyword evidence="3" id="KW-0812">Transmembrane</keyword>
<dbReference type="AlphaFoldDB" id="A0A2P4XW55"/>
<evidence type="ECO:0000256" key="4">
    <source>
        <dbReference type="ARBA" id="ARBA00022737"/>
    </source>
</evidence>
<comment type="caution">
    <text evidence="12">The sequence shown here is derived from an EMBL/GenBank/DDBJ whole genome shotgun (WGS) entry which is preliminary data.</text>
</comment>
<reference evidence="12 13" key="1">
    <citation type="journal article" date="2017" name="Genome Biol. Evol.">
        <title>Phytophthora megakarya and P. palmivora, closely related causal agents of cacao black pod rot, underwent increases in genome sizes and gene numbers by different mechanisms.</title>
        <authorList>
            <person name="Ali S.S."/>
            <person name="Shao J."/>
            <person name="Lary D.J."/>
            <person name="Kronmiller B."/>
            <person name="Shen D."/>
            <person name="Strem M.D."/>
            <person name="Amoako-Attah I."/>
            <person name="Akrofi A.Y."/>
            <person name="Begoude B.A."/>
            <person name="Ten Hoopen G.M."/>
            <person name="Coulibaly K."/>
            <person name="Kebe B.I."/>
            <person name="Melnick R.L."/>
            <person name="Guiltinan M.J."/>
            <person name="Tyler B.M."/>
            <person name="Meinhardt L.W."/>
            <person name="Bailey B.A."/>
        </authorList>
    </citation>
    <scope>NUCLEOTIDE SEQUENCE [LARGE SCALE GENOMIC DNA]</scope>
    <source>
        <strain evidence="13">sbr112.9</strain>
    </source>
</reference>
<evidence type="ECO:0000259" key="11">
    <source>
        <dbReference type="PROSITE" id="PS50893"/>
    </source>
</evidence>
<evidence type="ECO:0000256" key="6">
    <source>
        <dbReference type="ARBA" id="ARBA00022840"/>
    </source>
</evidence>
<evidence type="ECO:0000256" key="5">
    <source>
        <dbReference type="ARBA" id="ARBA00022741"/>
    </source>
</evidence>
<evidence type="ECO:0000256" key="1">
    <source>
        <dbReference type="ARBA" id="ARBA00004141"/>
    </source>
</evidence>